<gene>
    <name evidence="5" type="ORF">H8R94_05900</name>
</gene>
<protein>
    <submittedName>
        <fullName evidence="5">AraC family transcriptional regulator</fullName>
    </submittedName>
</protein>
<proteinExistence type="predicted"/>
<evidence type="ECO:0000313" key="6">
    <source>
        <dbReference type="Proteomes" id="UP000643810"/>
    </source>
</evidence>
<organism evidence="5 6">
    <name type="scientific">Roseburia lenta</name>
    <dbReference type="NCBI Taxonomy" id="2763061"/>
    <lineage>
        <taxon>Bacteria</taxon>
        <taxon>Bacillati</taxon>
        <taxon>Bacillota</taxon>
        <taxon>Clostridia</taxon>
        <taxon>Lachnospirales</taxon>
        <taxon>Lachnospiraceae</taxon>
        <taxon>Roseburia</taxon>
    </lineage>
</organism>
<dbReference type="InterPro" id="IPR020449">
    <property type="entry name" value="Tscrpt_reg_AraC-type_HTH"/>
</dbReference>
<dbReference type="PROSITE" id="PS01124">
    <property type="entry name" value="HTH_ARAC_FAMILY_2"/>
    <property type="match status" value="1"/>
</dbReference>
<evidence type="ECO:0000313" key="5">
    <source>
        <dbReference type="EMBL" id="MBC5686141.1"/>
    </source>
</evidence>
<sequence length="406" mass="47012">MAFENISTDDFFPLFKQTLADSFKVDSFFMHAPYHDFEKMDMGLRRMVWGEYSTNSPIFSIAEDSPYRIVVLESTLGFYNMIISLTADEEPDLIGIMPFRTEPINQANINRIMKENGIAPQHTSTMSHFYLSLPVVELNDLILTIEHLITFFFPAFADHRVEYVNYKSEKHALNPSEERFHKFSSDYIEEMHKRIEACSKAVTSGNQSQALDHMKSLLDYAAPFQSSPLPQIRHELFAMNTFLAARLLETAVHPYYVFNQMQNFDLKIAELNSQRALTHLPFEMTRKYALLAKNYTYEKYSYLIRNVVNYIDQHLATDLSLSVLAEEFDKNPSYLSNAFKKEVGETLTSYIGKQRIQSSLRYFNTTNMSVAEVAEAVGIPDFGYFSKLFKKHVGVSPREYKKMLDK</sequence>
<keyword evidence="3" id="KW-0804">Transcription</keyword>
<dbReference type="PANTHER" id="PTHR43280:SF28">
    <property type="entry name" value="HTH-TYPE TRANSCRIPTIONAL ACTIVATOR RHAS"/>
    <property type="match status" value="1"/>
</dbReference>
<dbReference type="PANTHER" id="PTHR43280">
    <property type="entry name" value="ARAC-FAMILY TRANSCRIPTIONAL REGULATOR"/>
    <property type="match status" value="1"/>
</dbReference>
<evidence type="ECO:0000256" key="1">
    <source>
        <dbReference type="ARBA" id="ARBA00023015"/>
    </source>
</evidence>
<accession>A0ABR7GFB8</accession>
<dbReference type="Pfam" id="PF12833">
    <property type="entry name" value="HTH_18"/>
    <property type="match status" value="1"/>
</dbReference>
<dbReference type="Gene3D" id="1.10.10.60">
    <property type="entry name" value="Homeodomain-like"/>
    <property type="match status" value="2"/>
</dbReference>
<dbReference type="RefSeq" id="WP_186854141.1">
    <property type="nucleotide sequence ID" value="NZ_JACOPG010000002.1"/>
</dbReference>
<keyword evidence="6" id="KW-1185">Reference proteome</keyword>
<dbReference type="InterPro" id="IPR009057">
    <property type="entry name" value="Homeodomain-like_sf"/>
</dbReference>
<comment type="caution">
    <text evidence="5">The sequence shown here is derived from an EMBL/GenBank/DDBJ whole genome shotgun (WGS) entry which is preliminary data.</text>
</comment>
<keyword evidence="2" id="KW-0238">DNA-binding</keyword>
<dbReference type="InterPro" id="IPR018060">
    <property type="entry name" value="HTH_AraC"/>
</dbReference>
<dbReference type="Proteomes" id="UP000643810">
    <property type="component" value="Unassembled WGS sequence"/>
</dbReference>
<evidence type="ECO:0000259" key="4">
    <source>
        <dbReference type="PROSITE" id="PS01124"/>
    </source>
</evidence>
<dbReference type="SMART" id="SM00342">
    <property type="entry name" value="HTH_ARAC"/>
    <property type="match status" value="1"/>
</dbReference>
<evidence type="ECO:0000256" key="2">
    <source>
        <dbReference type="ARBA" id="ARBA00023125"/>
    </source>
</evidence>
<evidence type="ECO:0000256" key="3">
    <source>
        <dbReference type="ARBA" id="ARBA00023163"/>
    </source>
</evidence>
<dbReference type="SUPFAM" id="SSF46689">
    <property type="entry name" value="Homeodomain-like"/>
    <property type="match status" value="2"/>
</dbReference>
<keyword evidence="1" id="KW-0805">Transcription regulation</keyword>
<dbReference type="EMBL" id="JACOPG010000002">
    <property type="protein sequence ID" value="MBC5686141.1"/>
    <property type="molecule type" value="Genomic_DNA"/>
</dbReference>
<feature type="domain" description="HTH araC/xylS-type" evidence="4">
    <location>
        <begin position="305"/>
        <end position="403"/>
    </location>
</feature>
<reference evidence="5 6" key="1">
    <citation type="submission" date="2020-08" db="EMBL/GenBank/DDBJ databases">
        <title>Genome public.</title>
        <authorList>
            <person name="Liu C."/>
            <person name="Sun Q."/>
        </authorList>
    </citation>
    <scope>NUCLEOTIDE SEQUENCE [LARGE SCALE GENOMIC DNA]</scope>
    <source>
        <strain evidence="5 6">NSJ-9</strain>
    </source>
</reference>
<name>A0ABR7GFB8_9FIRM</name>
<dbReference type="PRINTS" id="PR00032">
    <property type="entry name" value="HTHARAC"/>
</dbReference>